<accession>A0ABX2S9Y6</accession>
<comment type="caution">
    <text evidence="2">The sequence shown here is derived from an EMBL/GenBank/DDBJ whole genome shotgun (WGS) entry which is preliminary data.</text>
</comment>
<feature type="compositionally biased region" description="Polar residues" evidence="1">
    <location>
        <begin position="100"/>
        <end position="113"/>
    </location>
</feature>
<feature type="region of interest" description="Disordered" evidence="1">
    <location>
        <begin position="73"/>
        <end position="113"/>
    </location>
</feature>
<gene>
    <name evidence="2" type="ORF">FHR37_003857</name>
</gene>
<name>A0ABX2S9Y6_9ACTN</name>
<evidence type="ECO:0000256" key="1">
    <source>
        <dbReference type="SAM" id="MobiDB-lite"/>
    </source>
</evidence>
<evidence type="ECO:0000313" key="3">
    <source>
        <dbReference type="Proteomes" id="UP000533017"/>
    </source>
</evidence>
<organism evidence="2 3">
    <name type="scientific">Actinopolymorpha cephalotaxi</name>
    <dbReference type="NCBI Taxonomy" id="504797"/>
    <lineage>
        <taxon>Bacteria</taxon>
        <taxon>Bacillati</taxon>
        <taxon>Actinomycetota</taxon>
        <taxon>Actinomycetes</taxon>
        <taxon>Propionibacteriales</taxon>
        <taxon>Actinopolymorphaceae</taxon>
        <taxon>Actinopolymorpha</taxon>
    </lineage>
</organism>
<protein>
    <submittedName>
        <fullName evidence="2">Uncharacterized protein</fullName>
    </submittedName>
</protein>
<reference evidence="2 3" key="1">
    <citation type="submission" date="2020-07" db="EMBL/GenBank/DDBJ databases">
        <title>Sequencing the genomes of 1000 actinobacteria strains.</title>
        <authorList>
            <person name="Klenk H.-P."/>
        </authorList>
    </citation>
    <scope>NUCLEOTIDE SEQUENCE [LARGE SCALE GENOMIC DNA]</scope>
    <source>
        <strain evidence="2 3">DSM 45117</strain>
    </source>
</reference>
<proteinExistence type="predicted"/>
<dbReference type="EMBL" id="JACBZA010000001">
    <property type="protein sequence ID" value="NYH85006.1"/>
    <property type="molecule type" value="Genomic_DNA"/>
</dbReference>
<dbReference type="Proteomes" id="UP000533017">
    <property type="component" value="Unassembled WGS sequence"/>
</dbReference>
<keyword evidence="3" id="KW-1185">Reference proteome</keyword>
<evidence type="ECO:0000313" key="2">
    <source>
        <dbReference type="EMBL" id="NYH85006.1"/>
    </source>
</evidence>
<sequence>MKTQVDARTRTGAGGDVTVVDVEHVRLHLDPRELPRQPAFAQCVVAERPSSSPVRASANTPVQIVASRAPRACAASSAERTGSDSGSSTGLHPGMIAVSADSSADRSCSTYIA</sequence>